<dbReference type="PROSITE" id="PS50965">
    <property type="entry name" value="NERD"/>
    <property type="match status" value="1"/>
</dbReference>
<dbReference type="RefSeq" id="WP_377057543.1">
    <property type="nucleotide sequence ID" value="NZ_JBHLUU010000015.1"/>
</dbReference>
<proteinExistence type="predicted"/>
<evidence type="ECO:0000313" key="2">
    <source>
        <dbReference type="EMBL" id="MFC0474137.1"/>
    </source>
</evidence>
<evidence type="ECO:0000259" key="1">
    <source>
        <dbReference type="PROSITE" id="PS50965"/>
    </source>
</evidence>
<gene>
    <name evidence="2" type="ORF">ACFFHF_02360</name>
</gene>
<evidence type="ECO:0000313" key="3">
    <source>
        <dbReference type="Proteomes" id="UP001589738"/>
    </source>
</evidence>
<dbReference type="Proteomes" id="UP001589738">
    <property type="component" value="Unassembled WGS sequence"/>
</dbReference>
<feature type="domain" description="NERD" evidence="1">
    <location>
        <begin position="37"/>
        <end position="150"/>
    </location>
</feature>
<comment type="caution">
    <text evidence="2">The sequence shown here is derived from an EMBL/GenBank/DDBJ whole genome shotgun (WGS) entry which is preliminary data.</text>
</comment>
<sequence length="301" mass="35221">MIYKSRSESAELLILNALNKRMSLTEKDKQHYLVLRKGYEGEVLFDSMTEKLECQCLILNDLLLRINHTVFQIDALMITSDTVHIFEVKNFEGDYYYEDDKLYLTNKKEVTNPLPQLSRSETLLRQLLHHLGYHSPINGKVVFINPEFSLFQAPLGKPLILPTQVKRFLNRVNNSPSKLNGKHKLLAEKLKSLHLTESPYQQLPSYSYDEVRKGMICDRCNSFEVIVEGKRCICGDCGGEEKLSEALLRTIEVFKLLFPERKINTNEFYYWCNEAVSKERIRRFLKKNLNMVGIHQWAFFE</sequence>
<name>A0ABV6KMB0_9BACI</name>
<dbReference type="EMBL" id="JBHLUU010000015">
    <property type="protein sequence ID" value="MFC0474137.1"/>
    <property type="molecule type" value="Genomic_DNA"/>
</dbReference>
<reference evidence="2 3" key="1">
    <citation type="submission" date="2024-09" db="EMBL/GenBank/DDBJ databases">
        <authorList>
            <person name="Sun Q."/>
            <person name="Mori K."/>
        </authorList>
    </citation>
    <scope>NUCLEOTIDE SEQUENCE [LARGE SCALE GENOMIC DNA]</scope>
    <source>
        <strain evidence="2 3">CGMCC 1.9126</strain>
    </source>
</reference>
<protein>
    <submittedName>
        <fullName evidence="2">Nuclease-related domain-containing protein</fullName>
    </submittedName>
</protein>
<keyword evidence="3" id="KW-1185">Reference proteome</keyword>
<organism evidence="2 3">
    <name type="scientific">Robertmurraya beringensis</name>
    <dbReference type="NCBI Taxonomy" id="641660"/>
    <lineage>
        <taxon>Bacteria</taxon>
        <taxon>Bacillati</taxon>
        <taxon>Bacillota</taxon>
        <taxon>Bacilli</taxon>
        <taxon>Bacillales</taxon>
        <taxon>Bacillaceae</taxon>
        <taxon>Robertmurraya</taxon>
    </lineage>
</organism>
<dbReference type="Pfam" id="PF08378">
    <property type="entry name" value="NERD"/>
    <property type="match status" value="1"/>
</dbReference>
<accession>A0ABV6KMB0</accession>
<dbReference type="InterPro" id="IPR011528">
    <property type="entry name" value="NERD"/>
</dbReference>